<dbReference type="Proteomes" id="UP000215914">
    <property type="component" value="Unassembled WGS sequence"/>
</dbReference>
<proteinExistence type="predicted"/>
<protein>
    <submittedName>
        <fullName evidence="2">Uncharacterized protein</fullName>
    </submittedName>
</protein>
<organism evidence="2 3">
    <name type="scientific">Helianthus annuus</name>
    <name type="common">Common sunflower</name>
    <dbReference type="NCBI Taxonomy" id="4232"/>
    <lineage>
        <taxon>Eukaryota</taxon>
        <taxon>Viridiplantae</taxon>
        <taxon>Streptophyta</taxon>
        <taxon>Embryophyta</taxon>
        <taxon>Tracheophyta</taxon>
        <taxon>Spermatophyta</taxon>
        <taxon>Magnoliopsida</taxon>
        <taxon>eudicotyledons</taxon>
        <taxon>Gunneridae</taxon>
        <taxon>Pentapetalae</taxon>
        <taxon>asterids</taxon>
        <taxon>campanulids</taxon>
        <taxon>Asterales</taxon>
        <taxon>Asteraceae</taxon>
        <taxon>Asteroideae</taxon>
        <taxon>Heliantheae alliance</taxon>
        <taxon>Heliantheae</taxon>
        <taxon>Helianthus</taxon>
    </lineage>
</organism>
<evidence type="ECO:0000256" key="1">
    <source>
        <dbReference type="SAM" id="MobiDB-lite"/>
    </source>
</evidence>
<accession>A0A9K3DHX1</accession>
<dbReference type="AlphaFoldDB" id="A0A9K3DHX1"/>
<feature type="region of interest" description="Disordered" evidence="1">
    <location>
        <begin position="27"/>
        <end position="57"/>
    </location>
</feature>
<reference evidence="2" key="2">
    <citation type="submission" date="2020-06" db="EMBL/GenBank/DDBJ databases">
        <title>Helianthus annuus Genome sequencing and assembly Release 2.</title>
        <authorList>
            <person name="Gouzy J."/>
            <person name="Langlade N."/>
            <person name="Munos S."/>
        </authorList>
    </citation>
    <scope>NUCLEOTIDE SEQUENCE</scope>
    <source>
        <tissue evidence="2">Leaves</tissue>
    </source>
</reference>
<dbReference type="Gramene" id="mRNA:HanXRQr2_Chr17g0806501">
    <property type="protein sequence ID" value="CDS:HanXRQr2_Chr17g0806501.1"/>
    <property type="gene ID" value="HanXRQr2_Chr17g0806501"/>
</dbReference>
<gene>
    <name evidence="2" type="ORF">HanXRQr2_Chr17g0806501</name>
</gene>
<evidence type="ECO:0000313" key="3">
    <source>
        <dbReference type="Proteomes" id="UP000215914"/>
    </source>
</evidence>
<name>A0A9K3DHX1_HELAN</name>
<sequence>MKEAIYADELKILTNFKTTKNEWYVKESGTRRRLATPTAEQREGSSSKPKKKQKKMARTLLIDEPEEDNPVVDVEKEQDVTAEEDVLIDTDMFETGPEFVCKC</sequence>
<dbReference type="EMBL" id="MNCJ02000332">
    <property type="protein sequence ID" value="KAF5755767.1"/>
    <property type="molecule type" value="Genomic_DNA"/>
</dbReference>
<evidence type="ECO:0000313" key="2">
    <source>
        <dbReference type="EMBL" id="KAF5755767.1"/>
    </source>
</evidence>
<keyword evidence="3" id="KW-1185">Reference proteome</keyword>
<feature type="compositionally biased region" description="Basic residues" evidence="1">
    <location>
        <begin position="48"/>
        <end position="57"/>
    </location>
</feature>
<comment type="caution">
    <text evidence="2">The sequence shown here is derived from an EMBL/GenBank/DDBJ whole genome shotgun (WGS) entry which is preliminary data.</text>
</comment>
<reference evidence="2" key="1">
    <citation type="journal article" date="2017" name="Nature">
        <title>The sunflower genome provides insights into oil metabolism, flowering and Asterid evolution.</title>
        <authorList>
            <person name="Badouin H."/>
            <person name="Gouzy J."/>
            <person name="Grassa C.J."/>
            <person name="Murat F."/>
            <person name="Staton S.E."/>
            <person name="Cottret L."/>
            <person name="Lelandais-Briere C."/>
            <person name="Owens G.L."/>
            <person name="Carrere S."/>
            <person name="Mayjonade B."/>
            <person name="Legrand L."/>
            <person name="Gill N."/>
            <person name="Kane N.C."/>
            <person name="Bowers J.E."/>
            <person name="Hubner S."/>
            <person name="Bellec A."/>
            <person name="Berard A."/>
            <person name="Berges H."/>
            <person name="Blanchet N."/>
            <person name="Boniface M.C."/>
            <person name="Brunel D."/>
            <person name="Catrice O."/>
            <person name="Chaidir N."/>
            <person name="Claudel C."/>
            <person name="Donnadieu C."/>
            <person name="Faraut T."/>
            <person name="Fievet G."/>
            <person name="Helmstetter N."/>
            <person name="King M."/>
            <person name="Knapp S.J."/>
            <person name="Lai Z."/>
            <person name="Le Paslier M.C."/>
            <person name="Lippi Y."/>
            <person name="Lorenzon L."/>
            <person name="Mandel J.R."/>
            <person name="Marage G."/>
            <person name="Marchand G."/>
            <person name="Marquand E."/>
            <person name="Bret-Mestries E."/>
            <person name="Morien E."/>
            <person name="Nambeesan S."/>
            <person name="Nguyen T."/>
            <person name="Pegot-Espagnet P."/>
            <person name="Pouilly N."/>
            <person name="Raftis F."/>
            <person name="Sallet E."/>
            <person name="Schiex T."/>
            <person name="Thomas J."/>
            <person name="Vandecasteele C."/>
            <person name="Vares D."/>
            <person name="Vear F."/>
            <person name="Vautrin S."/>
            <person name="Crespi M."/>
            <person name="Mangin B."/>
            <person name="Burke J.M."/>
            <person name="Salse J."/>
            <person name="Munos S."/>
            <person name="Vincourt P."/>
            <person name="Rieseberg L.H."/>
            <person name="Langlade N.B."/>
        </authorList>
    </citation>
    <scope>NUCLEOTIDE SEQUENCE</scope>
    <source>
        <tissue evidence="2">Leaves</tissue>
    </source>
</reference>